<comment type="similarity">
    <text evidence="2">Belongs to the major facilitator superfamily. Sugar transporter (TC 2.A.1.1) family.</text>
</comment>
<accession>A0A6V8H397</accession>
<organism evidence="9 10">
    <name type="scientific">Talaromyces pinophilus</name>
    <name type="common">Penicillium pinophilum</name>
    <dbReference type="NCBI Taxonomy" id="128442"/>
    <lineage>
        <taxon>Eukaryota</taxon>
        <taxon>Fungi</taxon>
        <taxon>Dikarya</taxon>
        <taxon>Ascomycota</taxon>
        <taxon>Pezizomycotina</taxon>
        <taxon>Eurotiomycetes</taxon>
        <taxon>Eurotiomycetidae</taxon>
        <taxon>Eurotiales</taxon>
        <taxon>Trichocomaceae</taxon>
        <taxon>Talaromyces</taxon>
        <taxon>Talaromyces sect. Talaromyces</taxon>
    </lineage>
</organism>
<keyword evidence="10" id="KW-1185">Reference proteome</keyword>
<feature type="transmembrane region" description="Helical" evidence="7">
    <location>
        <begin position="166"/>
        <end position="193"/>
    </location>
</feature>
<evidence type="ECO:0000256" key="6">
    <source>
        <dbReference type="ARBA" id="ARBA00023136"/>
    </source>
</evidence>
<feature type="transmembrane region" description="Helical" evidence="7">
    <location>
        <begin position="288"/>
        <end position="309"/>
    </location>
</feature>
<keyword evidence="6 7" id="KW-0472">Membrane</keyword>
<keyword evidence="5 7" id="KW-1133">Transmembrane helix</keyword>
<dbReference type="Gene3D" id="1.20.1250.20">
    <property type="entry name" value="MFS general substrate transporter like domains"/>
    <property type="match status" value="1"/>
</dbReference>
<feature type="transmembrane region" description="Helical" evidence="7">
    <location>
        <begin position="199"/>
        <end position="220"/>
    </location>
</feature>
<comment type="caution">
    <text evidence="9">The sequence shown here is derived from an EMBL/GenBank/DDBJ whole genome shotgun (WGS) entry which is preliminary data.</text>
</comment>
<feature type="transmembrane region" description="Helical" evidence="7">
    <location>
        <begin position="7"/>
        <end position="29"/>
    </location>
</feature>
<feature type="transmembrane region" description="Helical" evidence="7">
    <location>
        <begin position="94"/>
        <end position="116"/>
    </location>
</feature>
<evidence type="ECO:0000256" key="4">
    <source>
        <dbReference type="ARBA" id="ARBA00022692"/>
    </source>
</evidence>
<feature type="transmembrane region" description="Helical" evidence="7">
    <location>
        <begin position="423"/>
        <end position="439"/>
    </location>
</feature>
<keyword evidence="3" id="KW-0813">Transport</keyword>
<dbReference type="InterPro" id="IPR020846">
    <property type="entry name" value="MFS_dom"/>
</dbReference>
<feature type="transmembrane region" description="Helical" evidence="7">
    <location>
        <begin position="451"/>
        <end position="472"/>
    </location>
</feature>
<feature type="transmembrane region" description="Helical" evidence="7">
    <location>
        <begin position="136"/>
        <end position="154"/>
    </location>
</feature>
<evidence type="ECO:0000259" key="8">
    <source>
        <dbReference type="PROSITE" id="PS50850"/>
    </source>
</evidence>
<dbReference type="PANTHER" id="PTHR48022">
    <property type="entry name" value="PLASTIDIC GLUCOSE TRANSPORTER 4"/>
    <property type="match status" value="1"/>
</dbReference>
<dbReference type="InterPro" id="IPR005828">
    <property type="entry name" value="MFS_sugar_transport-like"/>
</dbReference>
<feature type="transmembrane region" description="Helical" evidence="7">
    <location>
        <begin position="60"/>
        <end position="82"/>
    </location>
</feature>
<evidence type="ECO:0000313" key="9">
    <source>
        <dbReference type="EMBL" id="GAM35136.1"/>
    </source>
</evidence>
<dbReference type="GO" id="GO:0005351">
    <property type="term" value="F:carbohydrate:proton symporter activity"/>
    <property type="evidence" value="ECO:0007669"/>
    <property type="project" value="TreeGrafter"/>
</dbReference>
<dbReference type="EMBL" id="DF933813">
    <property type="protein sequence ID" value="GAM35136.1"/>
    <property type="molecule type" value="Genomic_DNA"/>
</dbReference>
<name>A0A6V8H397_TALPI</name>
<sequence>MGKVSWFNLSIVLALCLGSLTYGYILAVITNTLGQPGFYTYFNLTTDITDAEKYDYTNRIIGAINGIFSAGGVFGAVFSAWMSEVHGRKRTLSITTIITLIGGALQTGSVHVGMFLVGRFVSGFGAGISILSPLNFMAQLLTISGMLITIVPVFQSEIAPPESRGMLVSLNGVLIVVAYSLAAWIGVACYFSTNLALQWRFPLAVQILWPLLLLATLPIVPESPRWLLANGNTQAAWEVISKLHHESAEGLARAEFEQMLQQIRADIAAAENESLLDLFRKPSYRKRCICAFLVMYAGQASGNLVIANYSVIIYKGLGQTGVIPLILAAVYCSVSVFLNYLCALFIDRIGRVTLFVIGLTGCLVCLCVESALLAEYIASSNQGGLKAATFFIFFFIVWYGGCIDANTYVYCAEIFPTHIRPRGMALSMVTLFVTSTPFLEAAPTAFATIGWKYYLVFIVLTAINIPITYFYLPETKGITLEDISGKFGDHVMIHLNESGGKVELVETENVDKGAGVRNGDVAGDSLSV</sequence>
<dbReference type="InterPro" id="IPR036259">
    <property type="entry name" value="MFS_trans_sf"/>
</dbReference>
<dbReference type="PROSITE" id="PS50850">
    <property type="entry name" value="MFS"/>
    <property type="match status" value="1"/>
</dbReference>
<reference evidence="10" key="1">
    <citation type="journal article" date="2015" name="Genome Announc.">
        <title>Draft genome sequence of Talaromyces cellulolyticus strain Y-94, a source of lignocellulosic biomass-degrading enzymes.</title>
        <authorList>
            <person name="Fujii T."/>
            <person name="Koike H."/>
            <person name="Sawayama S."/>
            <person name="Yano S."/>
            <person name="Inoue H."/>
        </authorList>
    </citation>
    <scope>NUCLEOTIDE SEQUENCE [LARGE SCALE GENOMIC DNA]</scope>
    <source>
        <strain evidence="10">Y-94</strain>
    </source>
</reference>
<proteinExistence type="inferred from homology"/>
<evidence type="ECO:0000256" key="3">
    <source>
        <dbReference type="ARBA" id="ARBA00022448"/>
    </source>
</evidence>
<feature type="transmembrane region" description="Helical" evidence="7">
    <location>
        <begin position="390"/>
        <end position="411"/>
    </location>
</feature>
<evidence type="ECO:0000256" key="5">
    <source>
        <dbReference type="ARBA" id="ARBA00022989"/>
    </source>
</evidence>
<evidence type="ECO:0000313" key="10">
    <source>
        <dbReference type="Proteomes" id="UP000053095"/>
    </source>
</evidence>
<gene>
    <name evidence="9" type="ORF">TCE0_017r03219</name>
</gene>
<dbReference type="PRINTS" id="PR00171">
    <property type="entry name" value="SUGRTRNSPORT"/>
</dbReference>
<dbReference type="AlphaFoldDB" id="A0A6V8H397"/>
<dbReference type="Proteomes" id="UP000053095">
    <property type="component" value="Unassembled WGS sequence"/>
</dbReference>
<protein>
    <recommendedName>
        <fullName evidence="8">Major facilitator superfamily (MFS) profile domain-containing protein</fullName>
    </recommendedName>
</protein>
<dbReference type="InterPro" id="IPR050360">
    <property type="entry name" value="MFS_Sugar_Transporters"/>
</dbReference>
<evidence type="ECO:0000256" key="2">
    <source>
        <dbReference type="ARBA" id="ARBA00010992"/>
    </source>
</evidence>
<dbReference type="InterPro" id="IPR003663">
    <property type="entry name" value="Sugar/inositol_transpt"/>
</dbReference>
<dbReference type="PANTHER" id="PTHR48022:SF11">
    <property type="entry name" value="MONOSACCHARIDE TRANSPORTER (HXT8), PUTATIVE (AFU_ORTHOLOGUE AFUA_2G08120)-RELATED"/>
    <property type="match status" value="1"/>
</dbReference>
<feature type="domain" description="Major facilitator superfamily (MFS) profile" evidence="8">
    <location>
        <begin position="11"/>
        <end position="476"/>
    </location>
</feature>
<feature type="transmembrane region" description="Helical" evidence="7">
    <location>
        <begin position="321"/>
        <end position="342"/>
    </location>
</feature>
<evidence type="ECO:0000256" key="1">
    <source>
        <dbReference type="ARBA" id="ARBA00004141"/>
    </source>
</evidence>
<comment type="subcellular location">
    <subcellularLocation>
        <location evidence="1">Membrane</location>
        <topology evidence="1">Multi-pass membrane protein</topology>
    </subcellularLocation>
</comment>
<feature type="transmembrane region" description="Helical" evidence="7">
    <location>
        <begin position="354"/>
        <end position="378"/>
    </location>
</feature>
<keyword evidence="4 7" id="KW-0812">Transmembrane</keyword>
<evidence type="ECO:0000256" key="7">
    <source>
        <dbReference type="SAM" id="Phobius"/>
    </source>
</evidence>
<dbReference type="Pfam" id="PF00083">
    <property type="entry name" value="Sugar_tr"/>
    <property type="match status" value="2"/>
</dbReference>
<dbReference type="SUPFAM" id="SSF103473">
    <property type="entry name" value="MFS general substrate transporter"/>
    <property type="match status" value="1"/>
</dbReference>
<dbReference type="GO" id="GO:0016020">
    <property type="term" value="C:membrane"/>
    <property type="evidence" value="ECO:0007669"/>
    <property type="project" value="UniProtKB-SubCell"/>
</dbReference>